<accession>A0A542D2R4</accession>
<evidence type="ECO:0000256" key="1">
    <source>
        <dbReference type="SAM" id="SignalP"/>
    </source>
</evidence>
<feature type="signal peptide" evidence="1">
    <location>
        <begin position="1"/>
        <end position="20"/>
    </location>
</feature>
<proteinExistence type="predicted"/>
<feature type="chain" id="PRO_5022068286" description="Type 1 fimbrial protein" evidence="1">
    <location>
        <begin position="21"/>
        <end position="104"/>
    </location>
</feature>
<evidence type="ECO:0008006" key="3">
    <source>
        <dbReference type="Google" id="ProtNLM"/>
    </source>
</evidence>
<evidence type="ECO:0000313" key="2">
    <source>
        <dbReference type="EMBL" id="TVZ71867.1"/>
    </source>
</evidence>
<comment type="caution">
    <text evidence="2">The sequence shown here is derived from an EMBL/GenBank/DDBJ whole genome shotgun (WGS) entry which is preliminary data.</text>
</comment>
<reference evidence="2" key="1">
    <citation type="submission" date="2019-06" db="EMBL/GenBank/DDBJ databases">
        <authorList>
            <person name="Deangelis K."/>
            <person name="Huntemann M."/>
            <person name="Clum A."/>
            <person name="Pillay M."/>
            <person name="Palaniappan K."/>
            <person name="Varghese N."/>
            <person name="Mikhailova N."/>
            <person name="Stamatis D."/>
            <person name="Reddy T."/>
            <person name="Daum C."/>
            <person name="Shapiro N."/>
            <person name="Ivanova N."/>
            <person name="Kyrpides N."/>
            <person name="Woyke T."/>
        </authorList>
    </citation>
    <scope>NUCLEOTIDE SEQUENCE [LARGE SCALE GENOMIC DNA]</scope>
    <source>
        <strain evidence="2">128R</strain>
    </source>
</reference>
<keyword evidence="1" id="KW-0732">Signal</keyword>
<reference evidence="2" key="2">
    <citation type="submission" date="2019-08" db="EMBL/GenBank/DDBJ databases">
        <title>Investigation of anaerobic lignin degradation for improved lignocellulosic biofuels.</title>
        <authorList>
            <person name="Deangelis K.PhD."/>
        </authorList>
    </citation>
    <scope>NUCLEOTIDE SEQUENCE [LARGE SCALE GENOMIC DNA]</scope>
    <source>
        <strain evidence="2">128R</strain>
    </source>
</reference>
<name>A0A542D2R4_SERFO</name>
<organism evidence="2">
    <name type="scientific">Serratia fonticola</name>
    <dbReference type="NCBI Taxonomy" id="47917"/>
    <lineage>
        <taxon>Bacteria</taxon>
        <taxon>Pseudomonadati</taxon>
        <taxon>Pseudomonadota</taxon>
        <taxon>Gammaproteobacteria</taxon>
        <taxon>Enterobacterales</taxon>
        <taxon>Yersiniaceae</taxon>
        <taxon>Serratia</taxon>
    </lineage>
</organism>
<gene>
    <name evidence="2" type="ORF">FHU10_4522</name>
</gene>
<sequence>MNSIILALTVLMALPFVLHAKQSVSQESVSGRVNFSGKITSSTCTILRKQSGNHLSTCYRKTSKNTNEFVTMALDNMASELMTPPIRETVKNNPSLQRITLIYN</sequence>
<protein>
    <recommendedName>
        <fullName evidence="3">Type 1 fimbrial protein</fullName>
    </recommendedName>
</protein>
<dbReference type="EMBL" id="VISQ01000001">
    <property type="protein sequence ID" value="TVZ71867.1"/>
    <property type="molecule type" value="Genomic_DNA"/>
</dbReference>
<dbReference type="AlphaFoldDB" id="A0A542D2R4"/>